<dbReference type="KEGG" id="bco:Bcell_0428"/>
<gene>
    <name evidence="4" type="ordered locus">Bcell_0428</name>
</gene>
<evidence type="ECO:0000313" key="5">
    <source>
        <dbReference type="Proteomes" id="UP000001401"/>
    </source>
</evidence>
<reference evidence="4" key="1">
    <citation type="submission" date="2010-12" db="EMBL/GenBank/DDBJ databases">
        <title>Complete sequence of Bacillus cellulosilyticus DSM 2522.</title>
        <authorList>
            <consortium name="US DOE Joint Genome Institute"/>
            <person name="Lucas S."/>
            <person name="Copeland A."/>
            <person name="Lapidus A."/>
            <person name="Cheng J.-F."/>
            <person name="Bruce D."/>
            <person name="Goodwin L."/>
            <person name="Pitluck S."/>
            <person name="Chertkov O."/>
            <person name="Detter J.C."/>
            <person name="Han C."/>
            <person name="Tapia R."/>
            <person name="Land M."/>
            <person name="Hauser L."/>
            <person name="Jeffries C."/>
            <person name="Kyrpides N."/>
            <person name="Ivanova N."/>
            <person name="Mikhailova N."/>
            <person name="Brumm P."/>
            <person name="Mead D."/>
            <person name="Woyke T."/>
        </authorList>
    </citation>
    <scope>NUCLEOTIDE SEQUENCE [LARGE SCALE GENOMIC DNA]</scope>
    <source>
        <strain evidence="4">DSM 2522</strain>
    </source>
</reference>
<dbReference type="Pfam" id="PF11258">
    <property type="entry name" value="DUF3048"/>
    <property type="match status" value="1"/>
</dbReference>
<dbReference type="EMBL" id="CP002394">
    <property type="protein sequence ID" value="ADU28710.1"/>
    <property type="molecule type" value="Genomic_DNA"/>
</dbReference>
<dbReference type="InterPro" id="IPR021416">
    <property type="entry name" value="DUF3048_N"/>
</dbReference>
<evidence type="ECO:0000259" key="3">
    <source>
        <dbReference type="Pfam" id="PF17479"/>
    </source>
</evidence>
<feature type="compositionally biased region" description="Acidic residues" evidence="1">
    <location>
        <begin position="39"/>
        <end position="48"/>
    </location>
</feature>
<dbReference type="Gene3D" id="3.50.90.10">
    <property type="entry name" value="YerB-like"/>
    <property type="match status" value="1"/>
</dbReference>
<dbReference type="OrthoDB" id="9779102at2"/>
<dbReference type="eggNOG" id="COG1470">
    <property type="taxonomic scope" value="Bacteria"/>
</dbReference>
<feature type="compositionally biased region" description="Basic and acidic residues" evidence="1">
    <location>
        <begin position="25"/>
        <end position="38"/>
    </location>
</feature>
<protein>
    <recommendedName>
        <fullName evidence="6">DUF3048 domain-containing protein</fullName>
    </recommendedName>
</protein>
<dbReference type="STRING" id="649639.Bcell_0428"/>
<evidence type="ECO:0000313" key="4">
    <source>
        <dbReference type="EMBL" id="ADU28710.1"/>
    </source>
</evidence>
<dbReference type="AlphaFoldDB" id="E6TWM7"/>
<evidence type="ECO:0000256" key="1">
    <source>
        <dbReference type="SAM" id="MobiDB-lite"/>
    </source>
</evidence>
<dbReference type="InterPro" id="IPR035328">
    <property type="entry name" value="DUF3048_C"/>
</dbReference>
<dbReference type="PROSITE" id="PS51257">
    <property type="entry name" value="PROKAR_LIPOPROTEIN"/>
    <property type="match status" value="1"/>
</dbReference>
<dbReference type="SUPFAM" id="SSF159774">
    <property type="entry name" value="YerB-like"/>
    <property type="match status" value="1"/>
</dbReference>
<accession>E6TWM7</accession>
<dbReference type="Pfam" id="PF17479">
    <property type="entry name" value="DUF3048_C"/>
    <property type="match status" value="1"/>
</dbReference>
<organism evidence="4 5">
    <name type="scientific">Evansella cellulosilytica (strain ATCC 21833 / DSM 2522 / FERM P-1141 / JCM 9156 / N-4)</name>
    <name type="common">Bacillus cellulosilyticus</name>
    <dbReference type="NCBI Taxonomy" id="649639"/>
    <lineage>
        <taxon>Bacteria</taxon>
        <taxon>Bacillati</taxon>
        <taxon>Bacillota</taxon>
        <taxon>Bacilli</taxon>
        <taxon>Bacillales</taxon>
        <taxon>Bacillaceae</taxon>
        <taxon>Evansella</taxon>
    </lineage>
</organism>
<proteinExistence type="predicted"/>
<keyword evidence="5" id="KW-1185">Reference proteome</keyword>
<evidence type="ECO:0000259" key="2">
    <source>
        <dbReference type="Pfam" id="PF11258"/>
    </source>
</evidence>
<dbReference type="InterPro" id="IPR023158">
    <property type="entry name" value="YerB-like_sf"/>
</dbReference>
<dbReference type="RefSeq" id="WP_013487051.1">
    <property type="nucleotide sequence ID" value="NC_014829.1"/>
</dbReference>
<feature type="domain" description="DUF3048" evidence="2">
    <location>
        <begin position="54"/>
        <end position="195"/>
    </location>
</feature>
<evidence type="ECO:0008006" key="6">
    <source>
        <dbReference type="Google" id="ProtNLM"/>
    </source>
</evidence>
<dbReference type="Proteomes" id="UP000001401">
    <property type="component" value="Chromosome"/>
</dbReference>
<feature type="domain" description="DUF3048" evidence="3">
    <location>
        <begin position="222"/>
        <end position="338"/>
    </location>
</feature>
<dbReference type="HOGENOM" id="CLU_045984_0_0_9"/>
<sequence>MKRLILTVFVISLFFLVACKSEEETAKEEPREEEKVEIIESEEPEEEPLPPFPLTGLGSEEGEFEYRAFGVMIENSMSARPQSGLYQADVVYEVLSEGSITRLLAIYHSQQPERIGPVRSARSYYVHLNKGFDAIYASAGGSPGGLQLAESDYVDNISGLVYDGRFFSRSTDRVAPHNMYTTYDDLKAATDHLGYEWERQPPSLYFVDELEENAGEKVDYFEVKYGSTNNDVQYEYDEQLKKYVRYNGGQPTEDLETGEAVAPKNVFIVEMSHRVIPKEENHIDAGSNRREIDVESGGRAYLMQEGTLQEVEWKNVDGIILPFKDDQQVPFLPGQTWVNIVPTNGGGLESYVSLSNNTVD</sequence>
<name>E6TWM7_EVAC2</name>
<feature type="region of interest" description="Disordered" evidence="1">
    <location>
        <begin position="25"/>
        <end position="55"/>
    </location>
</feature>